<name>A0A8X6NW89_NEPPI</name>
<keyword evidence="2" id="KW-1185">Reference proteome</keyword>
<evidence type="ECO:0000313" key="1">
    <source>
        <dbReference type="EMBL" id="GFT36598.1"/>
    </source>
</evidence>
<dbReference type="EMBL" id="BMAW01062619">
    <property type="protein sequence ID" value="GFT36598.1"/>
    <property type="molecule type" value="Genomic_DNA"/>
</dbReference>
<reference evidence="1" key="1">
    <citation type="submission" date="2020-08" db="EMBL/GenBank/DDBJ databases">
        <title>Multicomponent nature underlies the extraordinary mechanical properties of spider dragline silk.</title>
        <authorList>
            <person name="Kono N."/>
            <person name="Nakamura H."/>
            <person name="Mori M."/>
            <person name="Yoshida Y."/>
            <person name="Ohtoshi R."/>
            <person name="Malay A.D."/>
            <person name="Moran D.A.P."/>
            <person name="Tomita M."/>
            <person name="Numata K."/>
            <person name="Arakawa K."/>
        </authorList>
    </citation>
    <scope>NUCLEOTIDE SEQUENCE</scope>
</reference>
<comment type="caution">
    <text evidence="1">The sequence shown here is derived from an EMBL/GenBank/DDBJ whole genome shotgun (WGS) entry which is preliminary data.</text>
</comment>
<sequence length="85" mass="9811">MSDNHWESGPKSLKWDSESSEYCWMYNPYANHLLHSIAPLGYGKCIGRGNLSENDSICTSTKAMCPKLRRDSLGWWMSNHLRFGR</sequence>
<proteinExistence type="predicted"/>
<organism evidence="1 2">
    <name type="scientific">Nephila pilipes</name>
    <name type="common">Giant wood spider</name>
    <name type="synonym">Nephila maculata</name>
    <dbReference type="NCBI Taxonomy" id="299642"/>
    <lineage>
        <taxon>Eukaryota</taxon>
        <taxon>Metazoa</taxon>
        <taxon>Ecdysozoa</taxon>
        <taxon>Arthropoda</taxon>
        <taxon>Chelicerata</taxon>
        <taxon>Arachnida</taxon>
        <taxon>Araneae</taxon>
        <taxon>Araneomorphae</taxon>
        <taxon>Entelegynae</taxon>
        <taxon>Araneoidea</taxon>
        <taxon>Nephilidae</taxon>
        <taxon>Nephila</taxon>
    </lineage>
</organism>
<accession>A0A8X6NW89</accession>
<protein>
    <submittedName>
        <fullName evidence="1">Uncharacterized protein</fullName>
    </submittedName>
</protein>
<gene>
    <name evidence="1" type="ORF">NPIL_481271</name>
</gene>
<dbReference type="AlphaFoldDB" id="A0A8X6NW89"/>
<dbReference type="Proteomes" id="UP000887013">
    <property type="component" value="Unassembled WGS sequence"/>
</dbReference>
<evidence type="ECO:0000313" key="2">
    <source>
        <dbReference type="Proteomes" id="UP000887013"/>
    </source>
</evidence>